<accession>A0AAE1RTW0</accession>
<dbReference type="NCBIfam" id="TIGR01640">
    <property type="entry name" value="F_box_assoc_1"/>
    <property type="match status" value="1"/>
</dbReference>
<name>A0AAE1RTW0_9SOLA</name>
<dbReference type="Proteomes" id="UP001291623">
    <property type="component" value="Unassembled WGS sequence"/>
</dbReference>
<dbReference type="AlphaFoldDB" id="A0AAE1RTW0"/>
<dbReference type="InterPro" id="IPR017451">
    <property type="entry name" value="F-box-assoc_interact_dom"/>
</dbReference>
<proteinExistence type="predicted"/>
<evidence type="ECO:0000313" key="2">
    <source>
        <dbReference type="EMBL" id="KAK4357342.1"/>
    </source>
</evidence>
<dbReference type="Pfam" id="PF07734">
    <property type="entry name" value="FBA_1"/>
    <property type="match status" value="1"/>
</dbReference>
<sequence length="144" mass="16760">MYGFGYDELHDDYKVMVICNNLSHDGSHFIEVNIYSLKSDSWRITCEDWSGVLPTRWGTLVNGKLHWTTPATRVGVYNLKDDIKIGSINTRAKGPDYQNTIVYIWKHINTHNRNSKRTRLPNLQQGNFGKESIKEIRMLITWSD</sequence>
<dbReference type="EMBL" id="JAVYJV010000012">
    <property type="protein sequence ID" value="KAK4357342.1"/>
    <property type="molecule type" value="Genomic_DNA"/>
</dbReference>
<dbReference type="InterPro" id="IPR006527">
    <property type="entry name" value="F-box-assoc_dom_typ1"/>
</dbReference>
<organism evidence="2 3">
    <name type="scientific">Anisodus tanguticus</name>
    <dbReference type="NCBI Taxonomy" id="243964"/>
    <lineage>
        <taxon>Eukaryota</taxon>
        <taxon>Viridiplantae</taxon>
        <taxon>Streptophyta</taxon>
        <taxon>Embryophyta</taxon>
        <taxon>Tracheophyta</taxon>
        <taxon>Spermatophyta</taxon>
        <taxon>Magnoliopsida</taxon>
        <taxon>eudicotyledons</taxon>
        <taxon>Gunneridae</taxon>
        <taxon>Pentapetalae</taxon>
        <taxon>asterids</taxon>
        <taxon>lamiids</taxon>
        <taxon>Solanales</taxon>
        <taxon>Solanaceae</taxon>
        <taxon>Solanoideae</taxon>
        <taxon>Hyoscyameae</taxon>
        <taxon>Anisodus</taxon>
    </lineage>
</organism>
<keyword evidence="3" id="KW-1185">Reference proteome</keyword>
<gene>
    <name evidence="2" type="ORF">RND71_022952</name>
</gene>
<evidence type="ECO:0000259" key="1">
    <source>
        <dbReference type="Pfam" id="PF07734"/>
    </source>
</evidence>
<comment type="caution">
    <text evidence="2">The sequence shown here is derived from an EMBL/GenBank/DDBJ whole genome shotgun (WGS) entry which is preliminary data.</text>
</comment>
<evidence type="ECO:0000313" key="3">
    <source>
        <dbReference type="Proteomes" id="UP001291623"/>
    </source>
</evidence>
<feature type="domain" description="F-box associated beta-propeller type 1" evidence="1">
    <location>
        <begin position="2"/>
        <end position="69"/>
    </location>
</feature>
<protein>
    <recommendedName>
        <fullName evidence="1">F-box associated beta-propeller type 1 domain-containing protein</fullName>
    </recommendedName>
</protein>
<reference evidence="2" key="1">
    <citation type="submission" date="2023-12" db="EMBL/GenBank/DDBJ databases">
        <title>Genome assembly of Anisodus tanguticus.</title>
        <authorList>
            <person name="Wang Y.-J."/>
        </authorList>
    </citation>
    <scope>NUCLEOTIDE SEQUENCE</scope>
    <source>
        <strain evidence="2">KB-2021</strain>
        <tissue evidence="2">Leaf</tissue>
    </source>
</reference>